<name>A0ABU0B0E6_9FIRM</name>
<proteinExistence type="predicted"/>
<protein>
    <submittedName>
        <fullName evidence="1">Uncharacterized protein</fullName>
    </submittedName>
</protein>
<gene>
    <name evidence="1" type="ORF">J2Z49_001310</name>
</gene>
<dbReference type="Proteomes" id="UP001225644">
    <property type="component" value="Unassembled WGS sequence"/>
</dbReference>
<accession>A0ABU0B0E6</accession>
<evidence type="ECO:0000313" key="1">
    <source>
        <dbReference type="EMBL" id="MDQ0286198.1"/>
    </source>
</evidence>
<evidence type="ECO:0000313" key="2">
    <source>
        <dbReference type="Proteomes" id="UP001225644"/>
    </source>
</evidence>
<dbReference type="EMBL" id="JAUSUX010000008">
    <property type="protein sequence ID" value="MDQ0286198.1"/>
    <property type="molecule type" value="Genomic_DNA"/>
</dbReference>
<organism evidence="1 2">
    <name type="scientific">Desulfofundulus luciae</name>
    <dbReference type="NCBI Taxonomy" id="74702"/>
    <lineage>
        <taxon>Bacteria</taxon>
        <taxon>Bacillati</taxon>
        <taxon>Bacillota</taxon>
        <taxon>Clostridia</taxon>
        <taxon>Eubacteriales</taxon>
        <taxon>Peptococcaceae</taxon>
        <taxon>Desulfofundulus</taxon>
    </lineage>
</organism>
<sequence length="61" mass="6984">MRSGDWAYLQNLNQPCRILEMEMLWGVTFYRVWLPVEDALYACGLLPVTEVNPDAGTGEYS</sequence>
<reference evidence="1 2" key="1">
    <citation type="submission" date="2023-07" db="EMBL/GenBank/DDBJ databases">
        <title>Genomic Encyclopedia of Type Strains, Phase IV (KMG-IV): sequencing the most valuable type-strain genomes for metagenomic binning, comparative biology and taxonomic classification.</title>
        <authorList>
            <person name="Goeker M."/>
        </authorList>
    </citation>
    <scope>NUCLEOTIDE SEQUENCE [LARGE SCALE GENOMIC DNA]</scope>
    <source>
        <strain evidence="1 2">DSM 12396</strain>
    </source>
</reference>
<comment type="caution">
    <text evidence="1">The sequence shown here is derived from an EMBL/GenBank/DDBJ whole genome shotgun (WGS) entry which is preliminary data.</text>
</comment>
<keyword evidence="2" id="KW-1185">Reference proteome</keyword>